<evidence type="ECO:0000313" key="2">
    <source>
        <dbReference type="EMBL" id="KAH3794442.1"/>
    </source>
</evidence>
<reference evidence="2" key="1">
    <citation type="journal article" date="2019" name="bioRxiv">
        <title>The Genome of the Zebra Mussel, Dreissena polymorpha: A Resource for Invasive Species Research.</title>
        <authorList>
            <person name="McCartney M.A."/>
            <person name="Auch B."/>
            <person name="Kono T."/>
            <person name="Mallez S."/>
            <person name="Zhang Y."/>
            <person name="Obille A."/>
            <person name="Becker A."/>
            <person name="Abrahante J.E."/>
            <person name="Garbe J."/>
            <person name="Badalamenti J.P."/>
            <person name="Herman A."/>
            <person name="Mangelson H."/>
            <person name="Liachko I."/>
            <person name="Sullivan S."/>
            <person name="Sone E.D."/>
            <person name="Koren S."/>
            <person name="Silverstein K.A.T."/>
            <person name="Beckman K.B."/>
            <person name="Gohl D.M."/>
        </authorList>
    </citation>
    <scope>NUCLEOTIDE SEQUENCE</scope>
    <source>
        <strain evidence="2">Duluth1</strain>
        <tissue evidence="2">Whole animal</tissue>
    </source>
</reference>
<sequence length="293" mass="34306">MDVQQLYLHLGSNDILTNEAVFYRVVADLCDLVHQEAHNRCPECRVVCSNEDALLSHFCSRHIKQPETGKESKIKLIGSPMIASANHELNEVSSRKWKACLENRRTYKHFPPTMWIKMFGLMILGRMCGQGGLHNIMMQLCIQQHVNLSQRMLMLLNDVENNPGPEYSCKWISCKEDFHSLGQQDAHIISHVVQEKCCRWGDCTKVLSFNSLEIHELKHLYDVTTRMKYTKRFWFTIGYIDNDWQKTPIDFQVTSSRILRSMIMELLKYIDHDWQMTPIDFQVTRRTDHAGEQ</sequence>
<dbReference type="PROSITE" id="PS00028">
    <property type="entry name" value="ZINC_FINGER_C2H2_1"/>
    <property type="match status" value="1"/>
</dbReference>
<dbReference type="EMBL" id="JAIWYP010000007">
    <property type="protein sequence ID" value="KAH3794442.1"/>
    <property type="molecule type" value="Genomic_DNA"/>
</dbReference>
<protein>
    <recommendedName>
        <fullName evidence="1">C2H2-type domain-containing protein</fullName>
    </recommendedName>
</protein>
<comment type="caution">
    <text evidence="2">The sequence shown here is derived from an EMBL/GenBank/DDBJ whole genome shotgun (WGS) entry which is preliminary data.</text>
</comment>
<dbReference type="InterPro" id="IPR013087">
    <property type="entry name" value="Znf_C2H2_type"/>
</dbReference>
<evidence type="ECO:0000313" key="3">
    <source>
        <dbReference type="Proteomes" id="UP000828390"/>
    </source>
</evidence>
<name>A0A9D4F9Z8_DREPO</name>
<gene>
    <name evidence="2" type="ORF">DPMN_147975</name>
</gene>
<proteinExistence type="predicted"/>
<reference evidence="2" key="2">
    <citation type="submission" date="2020-11" db="EMBL/GenBank/DDBJ databases">
        <authorList>
            <person name="McCartney M.A."/>
            <person name="Auch B."/>
            <person name="Kono T."/>
            <person name="Mallez S."/>
            <person name="Becker A."/>
            <person name="Gohl D.M."/>
            <person name="Silverstein K.A.T."/>
            <person name="Koren S."/>
            <person name="Bechman K.B."/>
            <person name="Herman A."/>
            <person name="Abrahante J.E."/>
            <person name="Garbe J."/>
        </authorList>
    </citation>
    <scope>NUCLEOTIDE SEQUENCE</scope>
    <source>
        <strain evidence="2">Duluth1</strain>
        <tissue evidence="2">Whole animal</tissue>
    </source>
</reference>
<feature type="domain" description="C2H2-type" evidence="1">
    <location>
        <begin position="169"/>
        <end position="191"/>
    </location>
</feature>
<keyword evidence="3" id="KW-1185">Reference proteome</keyword>
<accession>A0A9D4F9Z8</accession>
<evidence type="ECO:0000259" key="1">
    <source>
        <dbReference type="PROSITE" id="PS00028"/>
    </source>
</evidence>
<dbReference type="Proteomes" id="UP000828390">
    <property type="component" value="Unassembled WGS sequence"/>
</dbReference>
<dbReference type="SMART" id="SM00355">
    <property type="entry name" value="ZnF_C2H2"/>
    <property type="match status" value="3"/>
</dbReference>
<dbReference type="AlphaFoldDB" id="A0A9D4F9Z8"/>
<organism evidence="2 3">
    <name type="scientific">Dreissena polymorpha</name>
    <name type="common">Zebra mussel</name>
    <name type="synonym">Mytilus polymorpha</name>
    <dbReference type="NCBI Taxonomy" id="45954"/>
    <lineage>
        <taxon>Eukaryota</taxon>
        <taxon>Metazoa</taxon>
        <taxon>Spiralia</taxon>
        <taxon>Lophotrochozoa</taxon>
        <taxon>Mollusca</taxon>
        <taxon>Bivalvia</taxon>
        <taxon>Autobranchia</taxon>
        <taxon>Heteroconchia</taxon>
        <taxon>Euheterodonta</taxon>
        <taxon>Imparidentia</taxon>
        <taxon>Neoheterodontei</taxon>
        <taxon>Myida</taxon>
        <taxon>Dreissenoidea</taxon>
        <taxon>Dreissenidae</taxon>
        <taxon>Dreissena</taxon>
    </lineage>
</organism>